<evidence type="ECO:0000256" key="21">
    <source>
        <dbReference type="PROSITE-ProRule" id="PRU00169"/>
    </source>
</evidence>
<evidence type="ECO:0000256" key="9">
    <source>
        <dbReference type="ARBA" id="ARBA00022741"/>
    </source>
</evidence>
<dbReference type="InterPro" id="IPR011006">
    <property type="entry name" value="CheY-like_superfamily"/>
</dbReference>
<dbReference type="Pfam" id="PF02518">
    <property type="entry name" value="HATPase_c"/>
    <property type="match status" value="1"/>
</dbReference>
<evidence type="ECO:0000259" key="25">
    <source>
        <dbReference type="PROSITE" id="PS50894"/>
    </source>
</evidence>
<evidence type="ECO:0000313" key="27">
    <source>
        <dbReference type="Proteomes" id="UP000273734"/>
    </source>
</evidence>
<feature type="domain" description="HPt" evidence="25">
    <location>
        <begin position="1048"/>
        <end position="1138"/>
    </location>
</feature>
<keyword evidence="13" id="KW-0902">Two-component regulatory system</keyword>
<feature type="domain" description="Response regulatory" evidence="24">
    <location>
        <begin position="915"/>
        <end position="1029"/>
    </location>
</feature>
<evidence type="ECO:0000256" key="4">
    <source>
        <dbReference type="ARBA" id="ARBA00022475"/>
    </source>
</evidence>
<dbReference type="AlphaFoldDB" id="A0AB74D4G1"/>
<dbReference type="InterPro" id="IPR004358">
    <property type="entry name" value="Sig_transdc_His_kin-like_C"/>
</dbReference>
<dbReference type="Gene3D" id="3.30.565.10">
    <property type="entry name" value="Histidine kinase-like ATPase, C-terminal domain"/>
    <property type="match status" value="1"/>
</dbReference>
<dbReference type="GO" id="GO:0005524">
    <property type="term" value="F:ATP binding"/>
    <property type="evidence" value="ECO:0007669"/>
    <property type="project" value="UniProtKB-KW"/>
</dbReference>
<dbReference type="SUPFAM" id="SSF47226">
    <property type="entry name" value="Histidine-containing phosphotransfer domain, HPT domain"/>
    <property type="match status" value="1"/>
</dbReference>
<dbReference type="SUPFAM" id="SSF47384">
    <property type="entry name" value="Homodimeric domain of signal transducing histidine kinase"/>
    <property type="match status" value="1"/>
</dbReference>
<protein>
    <recommendedName>
        <fullName evidence="18">Sensory/regulatory protein RpfC</fullName>
        <ecNumber evidence="3">2.7.13.3</ecNumber>
    </recommendedName>
    <alternativeName>
        <fullName evidence="19">Virulence sensor protein BvgS</fullName>
    </alternativeName>
</protein>
<proteinExistence type="predicted"/>
<dbReference type="PROSITE" id="PS50110">
    <property type="entry name" value="RESPONSE_REGULATORY"/>
    <property type="match status" value="1"/>
</dbReference>
<gene>
    <name evidence="26" type="ORF">DF015_29575</name>
</gene>
<comment type="function">
    <text evidence="16">Member of the two-component regulatory system BvgS/BvgA. Phosphorylates BvgA via a four-step phosphorelay in response to environmental signals.</text>
</comment>
<keyword evidence="15 22" id="KW-0472">Membrane</keyword>
<name>A0AB74D4G1_9BURK</name>
<sequence length="1152" mass="124572">MGSKRTVPRMQWAALLRGDATSPRSGSKLRNNILGRMHRSQRLLMYGGAAVFSVMVVLALALQIGSTVDRYLGYESDVLSNGVNLLSGDVRMEEAALRSAVVNFELTSMLKPAAEPSLVDRFERNGQRLVLEPLPPYSQWIVGMQGRQSARSALAHDIGVAKRIGQTGVANAIARGSGVMHAYYMDGAKQLMTIVPAPFPGEGAIGGISFDRKLFDVLSTGFEHLERSDSEGMRSLQWALPFVNPLTGKRTVRIGAAADIVGKQPSLVIFEYTPAQLMEPLRRASFRGTFILVAPDGQLFGEVAHRAIDDTLVDRALWLHSAHGTHSETSGAYGNGVILFESTIEGTGWTLLYVLSERQVLTALGWQIGGALLVAGLLIVIVWVSVSLFERRVFAPAFEHSRRVFDSEHLSRTLVETAPVGLGIVSLESGKPLLSSAMMADIVETASERASMLFRMAIDKYSGAARRPDFDGMTDIVRDEVEWLDSSGRPTHLAMGLATARYKGEKALVLTLSDISANKALEQTLLDAKRAADSANAAKTTFLATMSHEIRTPLNAIIGHLELLEDASMTDKQRDRLTTIRNASNGLLVTINDVLDFSKIEAGQLALDAVEFRVSDVVEHALEMFAPVSRAKGVALFNDYGCSIEQLMLGDSARVAQILNNLLGNAIKFTADGHVTLHTRIDVARQGGEGVLRMTVEDTGIGMTPAQRDALFQPFAQADASIGRRFGGTGLGLALCRQLANAMKGTIDVESEPDVGSRFTVSLPLGLPVVDRKANAWFARERILFVSARSEWRDFVVPQLREWNLDVRAHARPADMTDAELAEARAVIVYGDTDWPPDEENRLAESASRMVYCVPGGPSSPLVIGPLIDLSCYSLSGLADALMQALETNIPGRVSPGTSIAAADDNTSVAARSLRVLVVEDNMVNRALLSEQLVQLGCEVVAVADGLAALDVLRAESWDIVFTDVNMPVMNGCEFTRLARADMAQMPIVAVTASAAVDEIARCMASGMSKVLTKPLSLAQLRSTLASVSNGRKWPVSSDAQAPPLLDSHSMPAHLKERFRRSLLDLSMDVRQASADANAQRMIGSLHSLKGACGVLGWNEMARRFGELETRIATNGMADVGGLLSEFEASLSAALERRSMRRSIRSEDGAPT</sequence>
<dbReference type="Gene3D" id="1.20.120.160">
    <property type="entry name" value="HPT domain"/>
    <property type="match status" value="1"/>
</dbReference>
<evidence type="ECO:0000256" key="3">
    <source>
        <dbReference type="ARBA" id="ARBA00012438"/>
    </source>
</evidence>
<evidence type="ECO:0000256" key="10">
    <source>
        <dbReference type="ARBA" id="ARBA00022777"/>
    </source>
</evidence>
<dbReference type="Pfam" id="PF00072">
    <property type="entry name" value="Response_reg"/>
    <property type="match status" value="1"/>
</dbReference>
<accession>A0AB74D4G1</accession>
<feature type="domain" description="Histidine kinase" evidence="23">
    <location>
        <begin position="545"/>
        <end position="767"/>
    </location>
</feature>
<dbReference type="InterPro" id="IPR008207">
    <property type="entry name" value="Sig_transdc_His_kin_Hpt_dom"/>
</dbReference>
<evidence type="ECO:0000256" key="19">
    <source>
        <dbReference type="ARBA" id="ARBA00070152"/>
    </source>
</evidence>
<keyword evidence="14" id="KW-0843">Virulence</keyword>
<comment type="subcellular location">
    <subcellularLocation>
        <location evidence="2">Cell membrane</location>
        <topology evidence="2">Multi-pass membrane protein</topology>
    </subcellularLocation>
</comment>
<comment type="catalytic activity">
    <reaction evidence="1">
        <text>ATP + protein L-histidine = ADP + protein N-phospho-L-histidine.</text>
        <dbReference type="EC" id="2.7.13.3"/>
    </reaction>
</comment>
<dbReference type="EC" id="2.7.13.3" evidence="3"/>
<evidence type="ECO:0000256" key="1">
    <source>
        <dbReference type="ARBA" id="ARBA00000085"/>
    </source>
</evidence>
<evidence type="ECO:0000256" key="16">
    <source>
        <dbReference type="ARBA" id="ARBA00058004"/>
    </source>
</evidence>
<dbReference type="InterPro" id="IPR001789">
    <property type="entry name" value="Sig_transdc_resp-reg_receiver"/>
</dbReference>
<dbReference type="CDD" id="cd00082">
    <property type="entry name" value="HisKA"/>
    <property type="match status" value="1"/>
</dbReference>
<dbReference type="SUPFAM" id="SSF52172">
    <property type="entry name" value="CheY-like"/>
    <property type="match status" value="1"/>
</dbReference>
<evidence type="ECO:0000256" key="15">
    <source>
        <dbReference type="ARBA" id="ARBA00023136"/>
    </source>
</evidence>
<evidence type="ECO:0000256" key="8">
    <source>
        <dbReference type="ARBA" id="ARBA00022729"/>
    </source>
</evidence>
<dbReference type="FunFam" id="3.30.565.10:FF:000010">
    <property type="entry name" value="Sensor histidine kinase RcsC"/>
    <property type="match status" value="1"/>
</dbReference>
<evidence type="ECO:0000259" key="23">
    <source>
        <dbReference type="PROSITE" id="PS50109"/>
    </source>
</evidence>
<keyword evidence="5 21" id="KW-0597">Phosphoprotein</keyword>
<comment type="caution">
    <text evidence="26">The sequence shown here is derived from an EMBL/GenBank/DDBJ whole genome shotgun (WGS) entry which is preliminary data.</text>
</comment>
<dbReference type="Proteomes" id="UP000273734">
    <property type="component" value="Unassembled WGS sequence"/>
</dbReference>
<evidence type="ECO:0000256" key="12">
    <source>
        <dbReference type="ARBA" id="ARBA00022989"/>
    </source>
</evidence>
<dbReference type="Pfam" id="PF00512">
    <property type="entry name" value="HisKA"/>
    <property type="match status" value="1"/>
</dbReference>
<dbReference type="SMART" id="SM00388">
    <property type="entry name" value="HisKA"/>
    <property type="match status" value="1"/>
</dbReference>
<evidence type="ECO:0000256" key="13">
    <source>
        <dbReference type="ARBA" id="ARBA00023012"/>
    </source>
</evidence>
<keyword evidence="11" id="KW-0067">ATP-binding</keyword>
<dbReference type="SMART" id="SM00387">
    <property type="entry name" value="HATPase_c"/>
    <property type="match status" value="1"/>
</dbReference>
<keyword evidence="9" id="KW-0547">Nucleotide-binding</keyword>
<evidence type="ECO:0000256" key="14">
    <source>
        <dbReference type="ARBA" id="ARBA00023026"/>
    </source>
</evidence>
<evidence type="ECO:0000256" key="17">
    <source>
        <dbReference type="ARBA" id="ARBA00064003"/>
    </source>
</evidence>
<evidence type="ECO:0000256" key="7">
    <source>
        <dbReference type="ARBA" id="ARBA00022692"/>
    </source>
</evidence>
<evidence type="ECO:0000256" key="20">
    <source>
        <dbReference type="PROSITE-ProRule" id="PRU00110"/>
    </source>
</evidence>
<dbReference type="InterPro" id="IPR005467">
    <property type="entry name" value="His_kinase_dom"/>
</dbReference>
<evidence type="ECO:0000256" key="5">
    <source>
        <dbReference type="ARBA" id="ARBA00022553"/>
    </source>
</evidence>
<feature type="modified residue" description="4-aspartylphosphate" evidence="21">
    <location>
        <position position="964"/>
    </location>
</feature>
<dbReference type="InterPro" id="IPR036890">
    <property type="entry name" value="HATPase_C_sf"/>
</dbReference>
<keyword evidence="6" id="KW-0808">Transferase</keyword>
<dbReference type="PROSITE" id="PS50109">
    <property type="entry name" value="HIS_KIN"/>
    <property type="match status" value="1"/>
</dbReference>
<dbReference type="CDD" id="cd16922">
    <property type="entry name" value="HATPase_EvgS-ArcB-TorS-like"/>
    <property type="match status" value="1"/>
</dbReference>
<evidence type="ECO:0000313" key="26">
    <source>
        <dbReference type="EMBL" id="RQP70606.1"/>
    </source>
</evidence>
<feature type="transmembrane region" description="Helical" evidence="22">
    <location>
        <begin position="43"/>
        <end position="62"/>
    </location>
</feature>
<reference evidence="26 27" key="1">
    <citation type="submission" date="2018-08" db="EMBL/GenBank/DDBJ databases">
        <title>Comparative analysis of Burkholderia isolates from Puerto Rico.</title>
        <authorList>
            <person name="Hall C."/>
            <person name="Sahl J."/>
            <person name="Wagner D."/>
        </authorList>
    </citation>
    <scope>NUCLEOTIDE SEQUENCE [LARGE SCALE GENOMIC DNA]</scope>
    <source>
        <strain evidence="26 27">Bp8964</strain>
    </source>
</reference>
<evidence type="ECO:0000259" key="24">
    <source>
        <dbReference type="PROSITE" id="PS50110"/>
    </source>
</evidence>
<evidence type="ECO:0000256" key="22">
    <source>
        <dbReference type="SAM" id="Phobius"/>
    </source>
</evidence>
<comment type="subunit">
    <text evidence="17">At low DSF concentrations, interacts with RpfF.</text>
</comment>
<dbReference type="CDD" id="cd17546">
    <property type="entry name" value="REC_hyHK_CKI1_RcsC-like"/>
    <property type="match status" value="1"/>
</dbReference>
<feature type="modified residue" description="Phosphohistidine" evidence="20">
    <location>
        <position position="1087"/>
    </location>
</feature>
<dbReference type="InterPro" id="IPR003594">
    <property type="entry name" value="HATPase_dom"/>
</dbReference>
<keyword evidence="12 22" id="KW-1133">Transmembrane helix</keyword>
<dbReference type="PANTHER" id="PTHR45339:SF1">
    <property type="entry name" value="HYBRID SIGNAL TRANSDUCTION HISTIDINE KINASE J"/>
    <property type="match status" value="1"/>
</dbReference>
<dbReference type="Gene3D" id="3.40.50.2300">
    <property type="match status" value="1"/>
</dbReference>
<dbReference type="PANTHER" id="PTHR45339">
    <property type="entry name" value="HYBRID SIGNAL TRANSDUCTION HISTIDINE KINASE J"/>
    <property type="match status" value="1"/>
</dbReference>
<keyword evidence="10 26" id="KW-0418">Kinase</keyword>
<dbReference type="SUPFAM" id="SSF55874">
    <property type="entry name" value="ATPase domain of HSP90 chaperone/DNA topoisomerase II/histidine kinase"/>
    <property type="match status" value="1"/>
</dbReference>
<dbReference type="InterPro" id="IPR036641">
    <property type="entry name" value="HPT_dom_sf"/>
</dbReference>
<organism evidence="26 27">
    <name type="scientific">Burkholderia ubonensis</name>
    <dbReference type="NCBI Taxonomy" id="101571"/>
    <lineage>
        <taxon>Bacteria</taxon>
        <taxon>Pseudomonadati</taxon>
        <taxon>Pseudomonadota</taxon>
        <taxon>Betaproteobacteria</taxon>
        <taxon>Burkholderiales</taxon>
        <taxon>Burkholderiaceae</taxon>
        <taxon>Burkholderia</taxon>
        <taxon>Burkholderia cepacia complex</taxon>
    </lineage>
</organism>
<dbReference type="InterPro" id="IPR003661">
    <property type="entry name" value="HisK_dim/P_dom"/>
</dbReference>
<dbReference type="PROSITE" id="PS50894">
    <property type="entry name" value="HPT"/>
    <property type="match status" value="1"/>
</dbReference>
<evidence type="ECO:0000256" key="2">
    <source>
        <dbReference type="ARBA" id="ARBA00004651"/>
    </source>
</evidence>
<dbReference type="GO" id="GO:0005886">
    <property type="term" value="C:plasma membrane"/>
    <property type="evidence" value="ECO:0007669"/>
    <property type="project" value="UniProtKB-SubCell"/>
</dbReference>
<dbReference type="Gene3D" id="1.10.287.130">
    <property type="match status" value="1"/>
</dbReference>
<dbReference type="InterPro" id="IPR036097">
    <property type="entry name" value="HisK_dim/P_sf"/>
</dbReference>
<evidence type="ECO:0000256" key="11">
    <source>
        <dbReference type="ARBA" id="ARBA00022840"/>
    </source>
</evidence>
<dbReference type="FunFam" id="1.10.287.130:FF:000002">
    <property type="entry name" value="Two-component osmosensing histidine kinase"/>
    <property type="match status" value="1"/>
</dbReference>
<dbReference type="PRINTS" id="PR00344">
    <property type="entry name" value="BCTRLSENSOR"/>
</dbReference>
<keyword evidence="8" id="KW-0732">Signal</keyword>
<dbReference type="SMART" id="SM00448">
    <property type="entry name" value="REC"/>
    <property type="match status" value="1"/>
</dbReference>
<evidence type="ECO:0000256" key="18">
    <source>
        <dbReference type="ARBA" id="ARBA00068150"/>
    </source>
</evidence>
<keyword evidence="7 22" id="KW-0812">Transmembrane</keyword>
<evidence type="ECO:0000256" key="6">
    <source>
        <dbReference type="ARBA" id="ARBA00022679"/>
    </source>
</evidence>
<keyword evidence="4" id="KW-1003">Cell membrane</keyword>
<dbReference type="GO" id="GO:0000155">
    <property type="term" value="F:phosphorelay sensor kinase activity"/>
    <property type="evidence" value="ECO:0007669"/>
    <property type="project" value="InterPro"/>
</dbReference>
<dbReference type="EMBL" id="QTNY01000027">
    <property type="protein sequence ID" value="RQP70606.1"/>
    <property type="molecule type" value="Genomic_DNA"/>
</dbReference>